<dbReference type="GO" id="GO:0006335">
    <property type="term" value="P:DNA replication-dependent chromatin assembly"/>
    <property type="evidence" value="ECO:0007669"/>
    <property type="project" value="EnsemblFungi"/>
</dbReference>
<dbReference type="AlphaFoldDB" id="A0A0C9LYP3"/>
<dbReference type="InterPro" id="IPR026541">
    <property type="entry name" value="MRG_dom"/>
</dbReference>
<dbReference type="PANTHER" id="PTHR10880:SF15">
    <property type="entry name" value="MSL COMPLEX SUBUNIT 3"/>
    <property type="match status" value="1"/>
</dbReference>
<gene>
    <name evidence="11" type="ORF">MAM1_0504d10764</name>
</gene>
<keyword evidence="9" id="KW-0472">Membrane</keyword>
<protein>
    <recommendedName>
        <fullName evidence="3">Chromatin modification-related protein EAF3</fullName>
    </recommendedName>
</protein>
<comment type="similarity">
    <text evidence="2">Belongs to the MRG family.</text>
</comment>
<dbReference type="InterPro" id="IPR038217">
    <property type="entry name" value="MRG_C_sf"/>
</dbReference>
<keyword evidence="4" id="KW-0156">Chromatin regulator</keyword>
<dbReference type="OrthoDB" id="124855at2759"/>
<feature type="region of interest" description="Disordered" evidence="8">
    <location>
        <begin position="82"/>
        <end position="119"/>
    </location>
</feature>
<keyword evidence="5" id="KW-0805">Transcription regulation</keyword>
<comment type="subcellular location">
    <subcellularLocation>
        <location evidence="1">Nucleus</location>
    </subcellularLocation>
</comment>
<dbReference type="InterPro" id="IPR016197">
    <property type="entry name" value="Chromo-like_dom_sf"/>
</dbReference>
<evidence type="ECO:0000256" key="7">
    <source>
        <dbReference type="ARBA" id="ARBA00023242"/>
    </source>
</evidence>
<evidence type="ECO:0000256" key="9">
    <source>
        <dbReference type="SAM" id="Phobius"/>
    </source>
</evidence>
<dbReference type="GO" id="GO:0006337">
    <property type="term" value="P:nucleosome disassembly"/>
    <property type="evidence" value="ECO:0007669"/>
    <property type="project" value="EnsemblFungi"/>
</dbReference>
<dbReference type="PROSITE" id="PS51640">
    <property type="entry name" value="MRG"/>
    <property type="match status" value="1"/>
</dbReference>
<keyword evidence="9" id="KW-1133">Transmembrane helix</keyword>
<dbReference type="InterPro" id="IPR008676">
    <property type="entry name" value="MRG"/>
</dbReference>
<proteinExistence type="inferred from homology"/>
<feature type="transmembrane region" description="Helical" evidence="9">
    <location>
        <begin position="301"/>
        <end position="323"/>
    </location>
</feature>
<keyword evidence="9" id="KW-0812">Transmembrane</keyword>
<keyword evidence="7" id="KW-0539">Nucleus</keyword>
<dbReference type="GO" id="GO:1990453">
    <property type="term" value="C:nucleosome disassembly/reassembly complex"/>
    <property type="evidence" value="ECO:0007669"/>
    <property type="project" value="EnsemblFungi"/>
</dbReference>
<dbReference type="Gene3D" id="2.30.30.140">
    <property type="match status" value="1"/>
</dbReference>
<dbReference type="GO" id="GO:0006368">
    <property type="term" value="P:transcription elongation by RNA polymerase II"/>
    <property type="evidence" value="ECO:0007669"/>
    <property type="project" value="EnsemblFungi"/>
</dbReference>
<dbReference type="GO" id="GO:0140003">
    <property type="term" value="F:histone H3K36me3 reader activity"/>
    <property type="evidence" value="ECO:0007669"/>
    <property type="project" value="EnsemblFungi"/>
</dbReference>
<dbReference type="SMART" id="SM00298">
    <property type="entry name" value="CHROMO"/>
    <property type="match status" value="1"/>
</dbReference>
<dbReference type="STRING" id="91626.A0A0C9LYP3"/>
<dbReference type="Pfam" id="PF05712">
    <property type="entry name" value="MRG"/>
    <property type="match status" value="1"/>
</dbReference>
<dbReference type="SUPFAM" id="SSF54160">
    <property type="entry name" value="Chromo domain-like"/>
    <property type="match status" value="1"/>
</dbReference>
<evidence type="ECO:0000256" key="8">
    <source>
        <dbReference type="SAM" id="MobiDB-lite"/>
    </source>
</evidence>
<dbReference type="GO" id="GO:0032968">
    <property type="term" value="P:positive regulation of transcription elongation by RNA polymerase II"/>
    <property type="evidence" value="ECO:0007669"/>
    <property type="project" value="EnsemblFungi"/>
</dbReference>
<evidence type="ECO:0000313" key="11">
    <source>
        <dbReference type="EMBL" id="GAN11205.1"/>
    </source>
</evidence>
<dbReference type="InterPro" id="IPR000953">
    <property type="entry name" value="Chromo/chromo_shadow_dom"/>
</dbReference>
<dbReference type="GO" id="GO:0043487">
    <property type="term" value="P:regulation of RNA stability"/>
    <property type="evidence" value="ECO:0007669"/>
    <property type="project" value="EnsemblFungi"/>
</dbReference>
<dbReference type="GO" id="GO:0032221">
    <property type="term" value="C:Rpd3S complex"/>
    <property type="evidence" value="ECO:0007669"/>
    <property type="project" value="EnsemblFungi"/>
</dbReference>
<reference evidence="11" key="1">
    <citation type="submission" date="2014-09" db="EMBL/GenBank/DDBJ databases">
        <title>Draft genome sequence of an oleaginous Mucoromycotina fungus Mucor ambiguus NBRC6742.</title>
        <authorList>
            <person name="Takeda I."/>
            <person name="Yamane N."/>
            <person name="Morita T."/>
            <person name="Tamano K."/>
            <person name="Machida M."/>
            <person name="Baker S."/>
            <person name="Koike H."/>
        </authorList>
    </citation>
    <scope>NUCLEOTIDE SEQUENCE</scope>
    <source>
        <strain evidence="11">NBRC 6742</strain>
    </source>
</reference>
<sequence>MAKDEGKLSFEKDEKVLCYHGPFIYEAKILKRERKEEEGEEPQESYQYFVHYKGWKQTWDEWITEDRVLKYTEANLQKQKQLKELNSKRKPSRPVSTSALHDSTESRSRKRNRDSSIDKARLEEEIKKPDFKLTIPDSLKGLLVDDWEHVTKNRQIHELPREVTVDQILSDFKQSRSDKGEVLDEYIQGIQLYFNKTLHTQLLYRTEHEQYDQLFHEQPEKQPSSIYGAEHLLRLFVEMPSLVVETNMDSDTLLDVREKLEATLRFIQDHEQDYFMNDYQNSHANRRRHVFGCDATKMARILLLARCCVVVLFWLLFGGVFLCR</sequence>
<accession>A0A0C9LYP3</accession>
<evidence type="ECO:0000313" key="12">
    <source>
        <dbReference type="Proteomes" id="UP000053815"/>
    </source>
</evidence>
<evidence type="ECO:0000256" key="4">
    <source>
        <dbReference type="ARBA" id="ARBA00022853"/>
    </source>
</evidence>
<evidence type="ECO:0000256" key="1">
    <source>
        <dbReference type="ARBA" id="ARBA00004123"/>
    </source>
</evidence>
<dbReference type="EMBL" id="DF836793">
    <property type="protein sequence ID" value="GAN11205.1"/>
    <property type="molecule type" value="Genomic_DNA"/>
</dbReference>
<dbReference type="InterPro" id="IPR053820">
    <property type="entry name" value="MSL3_chromo-like"/>
</dbReference>
<dbReference type="PANTHER" id="PTHR10880">
    <property type="entry name" value="MORTALITY FACTOR 4-LIKE PROTEIN"/>
    <property type="match status" value="1"/>
</dbReference>
<dbReference type="GO" id="GO:0006281">
    <property type="term" value="P:DNA repair"/>
    <property type="evidence" value="ECO:0007669"/>
    <property type="project" value="EnsemblFungi"/>
</dbReference>
<evidence type="ECO:0000256" key="2">
    <source>
        <dbReference type="ARBA" id="ARBA00009093"/>
    </source>
</evidence>
<evidence type="ECO:0000256" key="3">
    <source>
        <dbReference type="ARBA" id="ARBA00018505"/>
    </source>
</evidence>
<dbReference type="Proteomes" id="UP000053815">
    <property type="component" value="Unassembled WGS sequence"/>
</dbReference>
<dbReference type="GO" id="GO:0030174">
    <property type="term" value="P:regulation of DNA-templated DNA replication initiation"/>
    <property type="evidence" value="ECO:0007669"/>
    <property type="project" value="EnsemblFungi"/>
</dbReference>
<keyword evidence="6" id="KW-0804">Transcription</keyword>
<dbReference type="Gene3D" id="1.10.274.30">
    <property type="entry name" value="MRG domain"/>
    <property type="match status" value="1"/>
</dbReference>
<organism evidence="11">
    <name type="scientific">Mucor ambiguus</name>
    <dbReference type="NCBI Taxonomy" id="91626"/>
    <lineage>
        <taxon>Eukaryota</taxon>
        <taxon>Fungi</taxon>
        <taxon>Fungi incertae sedis</taxon>
        <taxon>Mucoromycota</taxon>
        <taxon>Mucoromycotina</taxon>
        <taxon>Mucoromycetes</taxon>
        <taxon>Mucorales</taxon>
        <taxon>Mucorineae</taxon>
        <taxon>Mucoraceae</taxon>
        <taxon>Mucor</taxon>
    </lineage>
</organism>
<dbReference type="GO" id="GO:0060195">
    <property type="term" value="P:negative regulation of antisense RNA transcription"/>
    <property type="evidence" value="ECO:0007669"/>
    <property type="project" value="EnsemblFungi"/>
</dbReference>
<name>A0A0C9LYP3_9FUNG</name>
<evidence type="ECO:0000259" key="10">
    <source>
        <dbReference type="SMART" id="SM00298"/>
    </source>
</evidence>
<keyword evidence="12" id="KW-1185">Reference proteome</keyword>
<feature type="domain" description="Chromo" evidence="10">
    <location>
        <begin position="24"/>
        <end position="84"/>
    </location>
</feature>
<feature type="compositionally biased region" description="Basic and acidic residues" evidence="8">
    <location>
        <begin position="102"/>
        <end position="119"/>
    </location>
</feature>
<dbReference type="PIRSF" id="PIRSF038133">
    <property type="entry name" value="HAT_Nua4_EAF3/MRG15"/>
    <property type="match status" value="1"/>
</dbReference>
<dbReference type="GO" id="GO:0035267">
    <property type="term" value="C:NuA4 histone acetyltransferase complex"/>
    <property type="evidence" value="ECO:0007669"/>
    <property type="project" value="EnsemblFungi"/>
</dbReference>
<evidence type="ECO:0000256" key="5">
    <source>
        <dbReference type="ARBA" id="ARBA00023015"/>
    </source>
</evidence>
<dbReference type="Pfam" id="PF22732">
    <property type="entry name" value="MSL3_chromo-like"/>
    <property type="match status" value="1"/>
</dbReference>
<evidence type="ECO:0000256" key="6">
    <source>
        <dbReference type="ARBA" id="ARBA00023163"/>
    </source>
</evidence>